<dbReference type="SUPFAM" id="SSF52540">
    <property type="entry name" value="P-loop containing nucleoside triphosphate hydrolases"/>
    <property type="match status" value="1"/>
</dbReference>
<keyword evidence="2" id="KW-0547">Nucleotide-binding</keyword>
<reference evidence="5 6" key="1">
    <citation type="submission" date="2012-11" db="EMBL/GenBank/DDBJ databases">
        <title>Whole genome sequence of Acidocella aminolytica 101 = DSM 11237.</title>
        <authorList>
            <person name="Azuma Y."/>
            <person name="Higashiura N."/>
            <person name="Hirakawa H."/>
            <person name="Matsushita K."/>
        </authorList>
    </citation>
    <scope>NUCLEOTIDE SEQUENCE [LARGE SCALE GENOMIC DNA]</scope>
    <source>
        <strain evidence="6">101 / DSM 11237</strain>
    </source>
</reference>
<dbReference type="SUPFAM" id="SSF50331">
    <property type="entry name" value="MOP-like"/>
    <property type="match status" value="1"/>
</dbReference>
<sequence length="351" mass="38071">MDNTGYDRVKAGAQVTQPIVQLEGVAKSYGGAVALSRVDLTVHAGEFFTLLGPSGSGKTTSLRLIAGFEWPDSGRILLDGQDVASLPPFERAVNTVFQDYALFPHLTLVENVAYGLRAKKMPKTEAHEEAEKALAAVQLADFAGRKPAQLSGGQRQRVALARAMVNRPRVLLLDEPLGALDLKLRHQMQQELKRLQHETGITFIYVTHDQDEALSMSDRIAVFSQGRIEQVGTAYDLYERPASEFVADFVGSSNILGNMLLRPEKLHLLPHAHAVPEGFEKRHGLVREAVYLGAVTRYIVALEAGGTMQVMEANIVPVQGALRFAPGDAVTVAWPRAASVAIGGSSNKGEQ</sequence>
<dbReference type="InterPro" id="IPR050093">
    <property type="entry name" value="ABC_SmlMolc_Importer"/>
</dbReference>
<dbReference type="RefSeq" id="WP_048879055.1">
    <property type="nucleotide sequence ID" value="NZ_BANC01000054.1"/>
</dbReference>
<evidence type="ECO:0000256" key="2">
    <source>
        <dbReference type="ARBA" id="ARBA00022741"/>
    </source>
</evidence>
<evidence type="ECO:0000259" key="4">
    <source>
        <dbReference type="PROSITE" id="PS50893"/>
    </source>
</evidence>
<dbReference type="GO" id="GO:0015847">
    <property type="term" value="P:putrescine transport"/>
    <property type="evidence" value="ECO:0007669"/>
    <property type="project" value="UniProtKB-ARBA"/>
</dbReference>
<dbReference type="PANTHER" id="PTHR42781:SF4">
    <property type="entry name" value="SPERMIDINE_PUTRESCINE IMPORT ATP-BINDING PROTEIN POTA"/>
    <property type="match status" value="1"/>
</dbReference>
<gene>
    <name evidence="5" type="ORF">Aam_055_026</name>
</gene>
<evidence type="ECO:0000256" key="3">
    <source>
        <dbReference type="ARBA" id="ARBA00022840"/>
    </source>
</evidence>
<dbReference type="Pfam" id="PF08402">
    <property type="entry name" value="TOBE_2"/>
    <property type="match status" value="1"/>
</dbReference>
<dbReference type="Proteomes" id="UP000032668">
    <property type="component" value="Unassembled WGS sequence"/>
</dbReference>
<dbReference type="PROSITE" id="PS00211">
    <property type="entry name" value="ABC_TRANSPORTER_1"/>
    <property type="match status" value="1"/>
</dbReference>
<name>A0A0D6PH14_9PROT</name>
<evidence type="ECO:0000256" key="1">
    <source>
        <dbReference type="ARBA" id="ARBA00022448"/>
    </source>
</evidence>
<dbReference type="Pfam" id="PF00005">
    <property type="entry name" value="ABC_tran"/>
    <property type="match status" value="1"/>
</dbReference>
<protein>
    <submittedName>
        <fullName evidence="5">ABC transporter</fullName>
    </submittedName>
</protein>
<comment type="caution">
    <text evidence="5">The sequence shown here is derived from an EMBL/GenBank/DDBJ whole genome shotgun (WGS) entry which is preliminary data.</text>
</comment>
<evidence type="ECO:0000313" key="5">
    <source>
        <dbReference type="EMBL" id="GAN80646.1"/>
    </source>
</evidence>
<dbReference type="InterPro" id="IPR017871">
    <property type="entry name" value="ABC_transporter-like_CS"/>
</dbReference>
<evidence type="ECO:0000313" key="6">
    <source>
        <dbReference type="Proteomes" id="UP000032668"/>
    </source>
</evidence>
<dbReference type="InterPro" id="IPR003439">
    <property type="entry name" value="ABC_transporter-like_ATP-bd"/>
</dbReference>
<dbReference type="GO" id="GO:0005524">
    <property type="term" value="F:ATP binding"/>
    <property type="evidence" value="ECO:0007669"/>
    <property type="project" value="UniProtKB-KW"/>
</dbReference>
<keyword evidence="6" id="KW-1185">Reference proteome</keyword>
<dbReference type="AlphaFoldDB" id="A0A0D6PH14"/>
<dbReference type="InterPro" id="IPR003593">
    <property type="entry name" value="AAA+_ATPase"/>
</dbReference>
<dbReference type="EMBL" id="BANC01000054">
    <property type="protein sequence ID" value="GAN80646.1"/>
    <property type="molecule type" value="Genomic_DNA"/>
</dbReference>
<keyword evidence="1" id="KW-0813">Transport</keyword>
<accession>A0A0D6PH14</accession>
<organism evidence="5 6">
    <name type="scientific">Acidocella aminolytica 101 = DSM 11237</name>
    <dbReference type="NCBI Taxonomy" id="1120923"/>
    <lineage>
        <taxon>Bacteria</taxon>
        <taxon>Pseudomonadati</taxon>
        <taxon>Pseudomonadota</taxon>
        <taxon>Alphaproteobacteria</taxon>
        <taxon>Acetobacterales</taxon>
        <taxon>Acidocellaceae</taxon>
        <taxon>Acidocella</taxon>
    </lineage>
</organism>
<feature type="domain" description="ABC transporter" evidence="4">
    <location>
        <begin position="20"/>
        <end position="250"/>
    </location>
</feature>
<dbReference type="InterPro" id="IPR013611">
    <property type="entry name" value="Transp-assoc_OB_typ2"/>
</dbReference>
<proteinExistence type="predicted"/>
<dbReference type="GO" id="GO:0043190">
    <property type="term" value="C:ATP-binding cassette (ABC) transporter complex"/>
    <property type="evidence" value="ECO:0007669"/>
    <property type="project" value="InterPro"/>
</dbReference>
<dbReference type="OrthoDB" id="9802264at2"/>
<dbReference type="PANTHER" id="PTHR42781">
    <property type="entry name" value="SPERMIDINE/PUTRESCINE IMPORT ATP-BINDING PROTEIN POTA"/>
    <property type="match status" value="1"/>
</dbReference>
<dbReference type="Gene3D" id="3.40.50.300">
    <property type="entry name" value="P-loop containing nucleotide triphosphate hydrolases"/>
    <property type="match status" value="1"/>
</dbReference>
<dbReference type="InterPro" id="IPR008995">
    <property type="entry name" value="Mo/tungstate-bd_C_term_dom"/>
</dbReference>
<dbReference type="PROSITE" id="PS50893">
    <property type="entry name" value="ABC_TRANSPORTER_2"/>
    <property type="match status" value="1"/>
</dbReference>
<keyword evidence="3" id="KW-0067">ATP-binding</keyword>
<dbReference type="InterPro" id="IPR027417">
    <property type="entry name" value="P-loop_NTPase"/>
</dbReference>
<dbReference type="SMART" id="SM00382">
    <property type="entry name" value="AAA"/>
    <property type="match status" value="1"/>
</dbReference>
<dbReference type="GO" id="GO:0016887">
    <property type="term" value="F:ATP hydrolysis activity"/>
    <property type="evidence" value="ECO:0007669"/>
    <property type="project" value="InterPro"/>
</dbReference>
<dbReference type="STRING" id="1120923.SAMN02746095_00760"/>
<dbReference type="FunFam" id="3.40.50.300:FF:000133">
    <property type="entry name" value="Spermidine/putrescine import ATP-binding protein PotA"/>
    <property type="match status" value="1"/>
</dbReference>
<dbReference type="GO" id="GO:0022857">
    <property type="term" value="F:transmembrane transporter activity"/>
    <property type="evidence" value="ECO:0007669"/>
    <property type="project" value="InterPro"/>
</dbReference>